<dbReference type="Proteomes" id="UP001465153">
    <property type="component" value="Unassembled WGS sequence"/>
</dbReference>
<sequence length="177" mass="19963">MSNFSYSKNFEGIMEVFMRRGNYYQPLLEFLQNTMIENSELTKIERELIAAHVSKLNHCTFCVQAHKAIIKDLGGDQALLTSLENSVEAIQGISENLRLLLVFVEKITLNSHEISEELDISPLRKAGIKEETIEDAANVACLFNMINRLVDVFGVKGSEEHFAMVGKVVSEKGYFSK</sequence>
<feature type="domain" description="Carboxymuconolactone decarboxylase-like" evidence="1">
    <location>
        <begin position="24"/>
        <end position="77"/>
    </location>
</feature>
<dbReference type="NCBIfam" id="TIGR01926">
    <property type="entry name" value="peroxid_rel"/>
    <property type="match status" value="1"/>
</dbReference>
<gene>
    <name evidence="2" type="ORF">NBRC116591_35000</name>
</gene>
<keyword evidence="3" id="KW-1185">Reference proteome</keyword>
<dbReference type="NCBIfam" id="TIGR00778">
    <property type="entry name" value="ahpD_dom"/>
    <property type="match status" value="1"/>
</dbReference>
<evidence type="ECO:0000259" key="1">
    <source>
        <dbReference type="Pfam" id="PF02627"/>
    </source>
</evidence>
<accession>A0ABQ0ADG2</accession>
<dbReference type="RefSeq" id="WP_353304164.1">
    <property type="nucleotide sequence ID" value="NZ_BAABWN010000014.1"/>
</dbReference>
<dbReference type="Gene3D" id="1.20.1290.10">
    <property type="entry name" value="AhpD-like"/>
    <property type="match status" value="1"/>
</dbReference>
<dbReference type="InterPro" id="IPR029032">
    <property type="entry name" value="AhpD-like"/>
</dbReference>
<comment type="caution">
    <text evidence="2">The sequence shown here is derived from an EMBL/GenBank/DDBJ whole genome shotgun (WGS) entry which is preliminary data.</text>
</comment>
<dbReference type="EMBL" id="BAABWN010000014">
    <property type="protein sequence ID" value="GAA6169689.1"/>
    <property type="molecule type" value="Genomic_DNA"/>
</dbReference>
<dbReference type="PANTHER" id="PTHR35446:SF2">
    <property type="entry name" value="CARBOXYMUCONOLACTONE DECARBOXYLASE-LIKE DOMAIN-CONTAINING PROTEIN"/>
    <property type="match status" value="1"/>
</dbReference>
<dbReference type="Pfam" id="PF02627">
    <property type="entry name" value="CMD"/>
    <property type="match status" value="1"/>
</dbReference>
<proteinExistence type="predicted"/>
<evidence type="ECO:0000313" key="2">
    <source>
        <dbReference type="EMBL" id="GAA6169689.1"/>
    </source>
</evidence>
<dbReference type="InterPro" id="IPR010195">
    <property type="entry name" value="Uncharacterised_peroxidase-rel"/>
</dbReference>
<dbReference type="PANTHER" id="PTHR35446">
    <property type="entry name" value="SI:CH211-175M2.5"/>
    <property type="match status" value="1"/>
</dbReference>
<evidence type="ECO:0000313" key="3">
    <source>
        <dbReference type="Proteomes" id="UP001465153"/>
    </source>
</evidence>
<organism evidence="2 3">
    <name type="scientific">Sessilibacter corallicola</name>
    <dbReference type="NCBI Taxonomy" id="2904075"/>
    <lineage>
        <taxon>Bacteria</taxon>
        <taxon>Pseudomonadati</taxon>
        <taxon>Pseudomonadota</taxon>
        <taxon>Gammaproteobacteria</taxon>
        <taxon>Cellvibrionales</taxon>
        <taxon>Cellvibrionaceae</taxon>
        <taxon>Sessilibacter</taxon>
    </lineage>
</organism>
<dbReference type="InterPro" id="IPR004675">
    <property type="entry name" value="AhpD_core"/>
</dbReference>
<name>A0ABQ0ADG2_9GAMM</name>
<dbReference type="SUPFAM" id="SSF69118">
    <property type="entry name" value="AhpD-like"/>
    <property type="match status" value="1"/>
</dbReference>
<reference evidence="2 3" key="1">
    <citation type="submission" date="2024-04" db="EMBL/GenBank/DDBJ databases">
        <title>Draft genome sequence of Sessilibacter corallicola NBRC 116591.</title>
        <authorList>
            <person name="Miyakawa T."/>
            <person name="Kusuya Y."/>
            <person name="Miura T."/>
        </authorList>
    </citation>
    <scope>NUCLEOTIDE SEQUENCE [LARGE SCALE GENOMIC DNA]</scope>
    <source>
        <strain evidence="2 3">KU-00831-HH</strain>
    </source>
</reference>
<dbReference type="InterPro" id="IPR003779">
    <property type="entry name" value="CMD-like"/>
</dbReference>
<protein>
    <submittedName>
        <fullName evidence="2">Carboxymuconolactone decarboxylase family protein</fullName>
    </submittedName>
</protein>